<evidence type="ECO:0008006" key="4">
    <source>
        <dbReference type="Google" id="ProtNLM"/>
    </source>
</evidence>
<feature type="signal peptide" evidence="1">
    <location>
        <begin position="1"/>
        <end position="26"/>
    </location>
</feature>
<protein>
    <recommendedName>
        <fullName evidence="4">Hydrophobin</fullName>
    </recommendedName>
</protein>
<feature type="chain" id="PRO_5043685224" description="Hydrophobin" evidence="1">
    <location>
        <begin position="27"/>
        <end position="101"/>
    </location>
</feature>
<gene>
    <name evidence="2" type="ORF">GSLYS_00012881001</name>
</gene>
<evidence type="ECO:0000256" key="1">
    <source>
        <dbReference type="SAM" id="SignalP"/>
    </source>
</evidence>
<evidence type="ECO:0000313" key="3">
    <source>
        <dbReference type="Proteomes" id="UP001497497"/>
    </source>
</evidence>
<evidence type="ECO:0000313" key="2">
    <source>
        <dbReference type="EMBL" id="CAL1539060.1"/>
    </source>
</evidence>
<comment type="caution">
    <text evidence="2">The sequence shown here is derived from an EMBL/GenBank/DDBJ whole genome shotgun (WGS) entry which is preliminary data.</text>
</comment>
<name>A0AAV2HY05_LYMST</name>
<keyword evidence="3" id="KW-1185">Reference proteome</keyword>
<dbReference type="EMBL" id="CAXITT010000324">
    <property type="protein sequence ID" value="CAL1539060.1"/>
    <property type="molecule type" value="Genomic_DNA"/>
</dbReference>
<reference evidence="2 3" key="1">
    <citation type="submission" date="2024-04" db="EMBL/GenBank/DDBJ databases">
        <authorList>
            <consortium name="Genoscope - CEA"/>
            <person name="William W."/>
        </authorList>
    </citation>
    <scope>NUCLEOTIDE SEQUENCE [LARGE SCALE GENOMIC DNA]</scope>
</reference>
<proteinExistence type="predicted"/>
<keyword evidence="1" id="KW-0732">Signal</keyword>
<dbReference type="AlphaFoldDB" id="A0AAV2HY05"/>
<organism evidence="2 3">
    <name type="scientific">Lymnaea stagnalis</name>
    <name type="common">Great pond snail</name>
    <name type="synonym">Helix stagnalis</name>
    <dbReference type="NCBI Taxonomy" id="6523"/>
    <lineage>
        <taxon>Eukaryota</taxon>
        <taxon>Metazoa</taxon>
        <taxon>Spiralia</taxon>
        <taxon>Lophotrochozoa</taxon>
        <taxon>Mollusca</taxon>
        <taxon>Gastropoda</taxon>
        <taxon>Heterobranchia</taxon>
        <taxon>Euthyneura</taxon>
        <taxon>Panpulmonata</taxon>
        <taxon>Hygrophila</taxon>
        <taxon>Lymnaeoidea</taxon>
        <taxon>Lymnaeidae</taxon>
        <taxon>Lymnaea</taxon>
    </lineage>
</organism>
<accession>A0AAV2HY05</accession>
<dbReference type="Proteomes" id="UP001497497">
    <property type="component" value="Unassembled WGS sequence"/>
</dbReference>
<sequence>MRANNLLTVFMFTGVLVAAATSLTTGNRTDKNPEADLSRERRALPLVPIVLKLAMGGAKAAASYCAAQPMCCFSSVIDIAELSHKLWNSIEDAFESLNPFD</sequence>